<dbReference type="Gene3D" id="3.30.720.120">
    <property type="match status" value="1"/>
</dbReference>
<evidence type="ECO:0000313" key="2">
    <source>
        <dbReference type="EMBL" id="BCJ28955.1"/>
    </source>
</evidence>
<protein>
    <recommendedName>
        <fullName evidence="1">VOC domain-containing protein</fullName>
    </recommendedName>
</protein>
<dbReference type="InterPro" id="IPR004360">
    <property type="entry name" value="Glyas_Fos-R_dOase_dom"/>
</dbReference>
<dbReference type="Pfam" id="PF00903">
    <property type="entry name" value="Glyoxalase"/>
    <property type="match status" value="1"/>
</dbReference>
<accession>A0A810L245</accession>
<dbReference type="KEGG" id="aser:Asera_30630"/>
<name>A0A810L245_9ACTN</name>
<dbReference type="InterPro" id="IPR029068">
    <property type="entry name" value="Glyas_Bleomycin-R_OHBP_Dase"/>
</dbReference>
<evidence type="ECO:0000259" key="1">
    <source>
        <dbReference type="PROSITE" id="PS51819"/>
    </source>
</evidence>
<keyword evidence="3" id="KW-1185">Reference proteome</keyword>
<evidence type="ECO:0000313" key="3">
    <source>
        <dbReference type="Proteomes" id="UP000680750"/>
    </source>
</evidence>
<feature type="domain" description="VOC" evidence="1">
    <location>
        <begin position="7"/>
        <end position="130"/>
    </location>
</feature>
<dbReference type="EMBL" id="AP023354">
    <property type="protein sequence ID" value="BCJ28955.1"/>
    <property type="molecule type" value="Genomic_DNA"/>
</dbReference>
<gene>
    <name evidence="2" type="ORF">Asera_30630</name>
</gene>
<dbReference type="InterPro" id="IPR037523">
    <property type="entry name" value="VOC_core"/>
</dbReference>
<organism evidence="2 3">
    <name type="scientific">Actinocatenispora sera</name>
    <dbReference type="NCBI Taxonomy" id="390989"/>
    <lineage>
        <taxon>Bacteria</taxon>
        <taxon>Bacillati</taxon>
        <taxon>Actinomycetota</taxon>
        <taxon>Actinomycetes</taxon>
        <taxon>Micromonosporales</taxon>
        <taxon>Micromonosporaceae</taxon>
        <taxon>Actinocatenispora</taxon>
    </lineage>
</organism>
<sequence>MVGGMTTQLAVHLVVDDPQAAAEWYAAALGARETSRVNLPDGRPLTVELRLGDTVLAVAGEVPAAGMRTPAALGGTPAAFHLPVPDTDAAWQRALAAGATEFEAPHDAFWGDRTAQFLDPSGHRWALDQHLRDVPAEELAAHVAAMFG</sequence>
<dbReference type="Proteomes" id="UP000680750">
    <property type="component" value="Chromosome"/>
</dbReference>
<dbReference type="PANTHER" id="PTHR34109">
    <property type="entry name" value="BNAUNNG04460D PROTEIN-RELATED"/>
    <property type="match status" value="1"/>
</dbReference>
<dbReference type="SUPFAM" id="SSF54593">
    <property type="entry name" value="Glyoxalase/Bleomycin resistance protein/Dihydroxybiphenyl dioxygenase"/>
    <property type="match status" value="1"/>
</dbReference>
<proteinExistence type="predicted"/>
<reference evidence="2" key="1">
    <citation type="submission" date="2020-08" db="EMBL/GenBank/DDBJ databases">
        <title>Whole genome shotgun sequence of Actinocatenispora sera NBRC 101916.</title>
        <authorList>
            <person name="Komaki H."/>
            <person name="Tamura T."/>
        </authorList>
    </citation>
    <scope>NUCLEOTIDE SEQUENCE</scope>
    <source>
        <strain evidence="2">NBRC 101916</strain>
    </source>
</reference>
<dbReference type="PROSITE" id="PS51819">
    <property type="entry name" value="VOC"/>
    <property type="match status" value="1"/>
</dbReference>
<dbReference type="Gene3D" id="3.30.720.110">
    <property type="match status" value="1"/>
</dbReference>
<dbReference type="CDD" id="cd07246">
    <property type="entry name" value="VOC_like"/>
    <property type="match status" value="1"/>
</dbReference>
<dbReference type="AlphaFoldDB" id="A0A810L245"/>
<dbReference type="PANTHER" id="PTHR34109:SF1">
    <property type="entry name" value="VOC DOMAIN-CONTAINING PROTEIN"/>
    <property type="match status" value="1"/>
</dbReference>